<feature type="transmembrane region" description="Helical" evidence="12">
    <location>
        <begin position="28"/>
        <end position="54"/>
    </location>
</feature>
<dbReference type="InterPro" id="IPR016039">
    <property type="entry name" value="Thiolase-like"/>
</dbReference>
<keyword evidence="5 12" id="KW-0812">Transmembrane</keyword>
<evidence type="ECO:0000313" key="15">
    <source>
        <dbReference type="EMBL" id="KAI3945151.1"/>
    </source>
</evidence>
<dbReference type="InterPro" id="IPR013601">
    <property type="entry name" value="FAE1_typ3_polyketide_synth"/>
</dbReference>
<evidence type="ECO:0000256" key="6">
    <source>
        <dbReference type="ARBA" id="ARBA00022989"/>
    </source>
</evidence>
<dbReference type="Proteomes" id="UP001202328">
    <property type="component" value="Unassembled WGS sequence"/>
</dbReference>
<sequence length="507" mass="57170">MSQDDTENIVVRTDTEENQRVIPYLSFIYHYLINNPLISLFIVPVGVVIFIEAARRINPVDMYNQLLLQYVHQNNLVCVMVCLFLMLFGFGTYCMSQPCPIYLVDYACYKPPSNLKASCEKFLETARRLGYHSESWCNFMGKILEVSGLGDETYVPQSMHEVPQDFSMASARDETEQVIFGSLDNLFSKTFVKAQDVGILIVNCSLFNPIPSLSAVIVNKYKLRDSIKSFNIGGMGCSTGVIAVDLAEKLLQVHRNTYAIVVSTENIQQGAYLGTKKSMVISNCLFRIGGTAILLSNRYQDKQRAKYKLIHIVRTHCGSDDKAYKCVTREEDEAGLLGVSLSKTLMPVAGLALKTNITTLGPFVLPVSEQLRYFITMMVNKYFKCANLKTYVPDFKLAFDHFCIHAGGKAVIDEMEKNLKLSSLHVEPSRMTLHRFGNTSSSSIWYELAYIEAKGRMHKNHLIWQIALGSGFKCNSAVWIALKNVKPSSNDNNPWDDCIDRYPVESK</sequence>
<organism evidence="15 16">
    <name type="scientific">Papaver atlanticum</name>
    <dbReference type="NCBI Taxonomy" id="357466"/>
    <lineage>
        <taxon>Eukaryota</taxon>
        <taxon>Viridiplantae</taxon>
        <taxon>Streptophyta</taxon>
        <taxon>Embryophyta</taxon>
        <taxon>Tracheophyta</taxon>
        <taxon>Spermatophyta</taxon>
        <taxon>Magnoliopsida</taxon>
        <taxon>Ranunculales</taxon>
        <taxon>Papaveraceae</taxon>
        <taxon>Papaveroideae</taxon>
        <taxon>Papaver</taxon>
    </lineage>
</organism>
<dbReference type="InterPro" id="IPR012392">
    <property type="entry name" value="3-ktacl-CoA_syn"/>
</dbReference>
<dbReference type="AlphaFoldDB" id="A0AAD4TBF9"/>
<feature type="active site" evidence="11">
    <location>
        <position position="438"/>
    </location>
</feature>
<evidence type="ECO:0000256" key="7">
    <source>
        <dbReference type="ARBA" id="ARBA00023136"/>
    </source>
</evidence>
<dbReference type="EMBL" id="JAJJMB010003881">
    <property type="protein sequence ID" value="KAI3945151.1"/>
    <property type="molecule type" value="Genomic_DNA"/>
</dbReference>
<feature type="active site" evidence="11">
    <location>
        <position position="316"/>
    </location>
</feature>
<evidence type="ECO:0000256" key="11">
    <source>
        <dbReference type="PIRSR" id="PIRSR036417-1"/>
    </source>
</evidence>
<evidence type="ECO:0000256" key="8">
    <source>
        <dbReference type="ARBA" id="ARBA00023315"/>
    </source>
</evidence>
<comment type="catalytic activity">
    <reaction evidence="9">
        <text>a very-long-chain acyl-CoA + malonyl-CoA + H(+) = a very-long-chain 3-oxoacyl-CoA + CO2 + CoA</text>
        <dbReference type="Rhea" id="RHEA:32727"/>
        <dbReference type="ChEBI" id="CHEBI:15378"/>
        <dbReference type="ChEBI" id="CHEBI:16526"/>
        <dbReference type="ChEBI" id="CHEBI:57287"/>
        <dbReference type="ChEBI" id="CHEBI:57384"/>
        <dbReference type="ChEBI" id="CHEBI:90725"/>
        <dbReference type="ChEBI" id="CHEBI:90736"/>
        <dbReference type="EC" id="2.3.1.199"/>
    </reaction>
</comment>
<evidence type="ECO:0000256" key="5">
    <source>
        <dbReference type="ARBA" id="ARBA00022692"/>
    </source>
</evidence>
<feature type="active site" evidence="11">
    <location>
        <position position="401"/>
    </location>
</feature>
<feature type="active site" evidence="11">
    <location>
        <position position="434"/>
    </location>
</feature>
<evidence type="ECO:0000256" key="9">
    <source>
        <dbReference type="ARBA" id="ARBA00047375"/>
    </source>
</evidence>
<comment type="caution">
    <text evidence="15">The sequence shown here is derived from an EMBL/GenBank/DDBJ whole genome shotgun (WGS) entry which is preliminary data.</text>
</comment>
<dbReference type="SUPFAM" id="SSF53901">
    <property type="entry name" value="Thiolase-like"/>
    <property type="match status" value="2"/>
</dbReference>
<evidence type="ECO:0000256" key="12">
    <source>
        <dbReference type="SAM" id="Phobius"/>
    </source>
</evidence>
<evidence type="ECO:0000259" key="13">
    <source>
        <dbReference type="Pfam" id="PF08392"/>
    </source>
</evidence>
<dbReference type="PANTHER" id="PTHR31561">
    <property type="entry name" value="3-KETOACYL-COA SYNTHASE"/>
    <property type="match status" value="1"/>
</dbReference>
<dbReference type="EC" id="2.3.1.-" evidence="10"/>
<feature type="active site" evidence="11">
    <location>
        <position position="405"/>
    </location>
</feature>
<dbReference type="Pfam" id="PF08392">
    <property type="entry name" value="FAE1_CUT1_RppA"/>
    <property type="match status" value="1"/>
</dbReference>
<keyword evidence="16" id="KW-1185">Reference proteome</keyword>
<evidence type="ECO:0000256" key="4">
    <source>
        <dbReference type="ARBA" id="ARBA00022679"/>
    </source>
</evidence>
<evidence type="ECO:0000256" key="2">
    <source>
        <dbReference type="ARBA" id="ARBA00005194"/>
    </source>
</evidence>
<dbReference type="GO" id="GO:0016020">
    <property type="term" value="C:membrane"/>
    <property type="evidence" value="ECO:0007669"/>
    <property type="project" value="UniProtKB-SubCell"/>
</dbReference>
<dbReference type="Pfam" id="PF08541">
    <property type="entry name" value="ACP_syn_III_C"/>
    <property type="match status" value="1"/>
</dbReference>
<accession>A0AAD4TBF9</accession>
<keyword evidence="7 12" id="KW-0472">Membrane</keyword>
<evidence type="ECO:0000259" key="14">
    <source>
        <dbReference type="Pfam" id="PF08541"/>
    </source>
</evidence>
<comment type="pathway">
    <text evidence="2 10">Lipid metabolism; fatty acid biosynthesis.</text>
</comment>
<dbReference type="InterPro" id="IPR013747">
    <property type="entry name" value="ACP_syn_III_C"/>
</dbReference>
<dbReference type="CDD" id="cd00831">
    <property type="entry name" value="CHS_like"/>
    <property type="match status" value="1"/>
</dbReference>
<feature type="active site" evidence="11">
    <location>
        <position position="237"/>
    </location>
</feature>
<evidence type="ECO:0000256" key="10">
    <source>
        <dbReference type="PIRNR" id="PIRNR036417"/>
    </source>
</evidence>
<keyword evidence="8 10" id="KW-0012">Acyltransferase</keyword>
<evidence type="ECO:0000256" key="3">
    <source>
        <dbReference type="ARBA" id="ARBA00005531"/>
    </source>
</evidence>
<dbReference type="FunFam" id="3.40.47.10:FF:000028">
    <property type="entry name" value="3-ketoacyl-CoA synthase"/>
    <property type="match status" value="1"/>
</dbReference>
<feature type="transmembrane region" description="Helical" evidence="12">
    <location>
        <begin position="75"/>
        <end position="93"/>
    </location>
</feature>
<dbReference type="Gene3D" id="3.40.47.10">
    <property type="match status" value="1"/>
</dbReference>
<dbReference type="PIRSF" id="PIRSF036417">
    <property type="entry name" value="3-ktacl-CoA_syn"/>
    <property type="match status" value="1"/>
</dbReference>
<comment type="similarity">
    <text evidence="3 10">Belongs to the thiolase-like superfamily. Chalcone/stilbene synthases family.</text>
</comment>
<proteinExistence type="inferred from homology"/>
<keyword evidence="4 10" id="KW-0808">Transferase</keyword>
<gene>
    <name evidence="15" type="ORF">MKW98_022015</name>
</gene>
<dbReference type="GO" id="GO:0006633">
    <property type="term" value="P:fatty acid biosynthetic process"/>
    <property type="evidence" value="ECO:0007669"/>
    <property type="project" value="InterPro"/>
</dbReference>
<feature type="domain" description="FAE" evidence="13">
    <location>
        <begin position="95"/>
        <end position="381"/>
    </location>
</feature>
<comment type="subcellular location">
    <subcellularLocation>
        <location evidence="1">Membrane</location>
    </subcellularLocation>
</comment>
<name>A0AAD4TBF9_9MAGN</name>
<keyword evidence="6 12" id="KW-1133">Transmembrane helix</keyword>
<feature type="domain" description="Beta-ketoacyl-[acyl-carrier-protein] synthase III C-terminal" evidence="14">
    <location>
        <begin position="400"/>
        <end position="479"/>
    </location>
</feature>
<evidence type="ECO:0000256" key="1">
    <source>
        <dbReference type="ARBA" id="ARBA00004370"/>
    </source>
</evidence>
<dbReference type="GO" id="GO:0009922">
    <property type="term" value="F:fatty acid elongase activity"/>
    <property type="evidence" value="ECO:0007669"/>
    <property type="project" value="UniProtKB-EC"/>
</dbReference>
<protein>
    <recommendedName>
        <fullName evidence="10">3-ketoacyl-CoA synthase</fullName>
        <ecNumber evidence="10">2.3.1.-</ecNumber>
    </recommendedName>
</protein>
<evidence type="ECO:0000313" key="16">
    <source>
        <dbReference type="Proteomes" id="UP001202328"/>
    </source>
</evidence>
<reference evidence="15" key="1">
    <citation type="submission" date="2022-04" db="EMBL/GenBank/DDBJ databases">
        <title>A functionally conserved STORR gene fusion in Papaver species that diverged 16.8 million years ago.</title>
        <authorList>
            <person name="Catania T."/>
        </authorList>
    </citation>
    <scope>NUCLEOTIDE SEQUENCE</scope>
    <source>
        <strain evidence="15">S-188037</strain>
    </source>
</reference>